<dbReference type="PANTHER" id="PTHR12730">
    <property type="entry name" value="HSDA/SDA1-RELATED"/>
    <property type="match status" value="1"/>
</dbReference>
<dbReference type="FunCoup" id="E4XT89">
    <property type="interactions" value="176"/>
</dbReference>
<protein>
    <recommendedName>
        <fullName evidence="7">Protein SDA1</fullName>
    </recommendedName>
</protein>
<feature type="region of interest" description="Disordered" evidence="8">
    <location>
        <begin position="220"/>
        <end position="245"/>
    </location>
</feature>
<keyword evidence="13" id="KW-1185">Reference proteome</keyword>
<evidence type="ECO:0000256" key="4">
    <source>
        <dbReference type="ARBA" id="ARBA00022517"/>
    </source>
</evidence>
<proteinExistence type="inferred from homology"/>
<dbReference type="GO" id="GO:0042273">
    <property type="term" value="P:ribosomal large subunit biogenesis"/>
    <property type="evidence" value="ECO:0007669"/>
    <property type="project" value="UniProtKB-UniRule"/>
</dbReference>
<evidence type="ECO:0000256" key="3">
    <source>
        <dbReference type="ARBA" id="ARBA00022448"/>
    </source>
</evidence>
<evidence type="ECO:0000259" key="9">
    <source>
        <dbReference type="Pfam" id="PF05285"/>
    </source>
</evidence>
<evidence type="ECO:0000256" key="8">
    <source>
        <dbReference type="SAM" id="MobiDB-lite"/>
    </source>
</evidence>
<comment type="subcellular location">
    <subcellularLocation>
        <location evidence="7">Nucleus</location>
        <location evidence="7">Nucleolus</location>
    </subcellularLocation>
</comment>
<dbReference type="InterPro" id="IPR007949">
    <property type="entry name" value="SDA1_MD"/>
</dbReference>
<sequence length="701" mass="81089">MSNNLTLNLAQLQNKIKRDPTGFRDEYESQVHRFKTSLELQQLHPENDHTTLSETMIFLASTSHCYKEAMKNYGNELAQLIETSGHSFASKLRQDIVKSLMLLRGKKMIEDKVLFELFFKLFRMKDKKIRETVHKFIVNDVKRINLKSKNHVVNKTLQNFMYTMLQDQDVTASFKSLQVTEDLYKKNVWNDEKTVNVIAAACFHGHQKIQSRALNFFLGNDQKSDEHDSDDDEDPEERRQREKNELKIPTARDIMVRFQTGQKGAKNKRKKKKMMKRIAKKSNKGQKRDVINFTAIDMLRDPQSFAEKLFKQLESSNGDFALKLLHIRVIARVIGVHKLVIYNFYPYLQRFLNPNQRDVTLVLQAAAHATHDLVPPEVCEEMVRCIANQFITERNSGEVMAVGLNTVREVASRNPLAIGDDLLQDLTQYKKHIDRGVKAGAKGLITLYRQEAPMLLAKKDRGKPTEHQRQIVPYSYGQSKAMDFIPGAETLPLRGPEEEEEMAEEERPKDFVDGEWRDVEHDIEDNIEKEEIEKRTETEAKLEEKVGREELLKMKQEKAKSVLTSRILSDAEFQKIKIEQATQKAVDIHRKVTASSQLSATNSSNLVELKNIEQVASRRAHSKEDRLATVLAGREGREKYGRGHRQKLNPYASTTNKDKRKQKPFQMVMHKVAKKQTGRSYADKKKALQESLKKQLKSYKH</sequence>
<reference evidence="12" key="1">
    <citation type="journal article" date="2010" name="Science">
        <title>Plasticity of animal genome architecture unmasked by rapid evolution of a pelagic tunicate.</title>
        <authorList>
            <person name="Denoeud F."/>
            <person name="Henriet S."/>
            <person name="Mungpakdee S."/>
            <person name="Aury J.M."/>
            <person name="Da Silva C."/>
            <person name="Brinkmann H."/>
            <person name="Mikhaleva J."/>
            <person name="Olsen L.C."/>
            <person name="Jubin C."/>
            <person name="Canestro C."/>
            <person name="Bouquet J.M."/>
            <person name="Danks G."/>
            <person name="Poulain J."/>
            <person name="Campsteijn C."/>
            <person name="Adamski M."/>
            <person name="Cross I."/>
            <person name="Yadetie F."/>
            <person name="Muffato M."/>
            <person name="Louis A."/>
            <person name="Butcher S."/>
            <person name="Tsagkogeorga G."/>
            <person name="Konrad A."/>
            <person name="Singh S."/>
            <person name="Jensen M.F."/>
            <person name="Cong E.H."/>
            <person name="Eikeseth-Otteraa H."/>
            <person name="Noel B."/>
            <person name="Anthouard V."/>
            <person name="Porcel B.M."/>
            <person name="Kachouri-Lafond R."/>
            <person name="Nishino A."/>
            <person name="Ugolini M."/>
            <person name="Chourrout P."/>
            <person name="Nishida H."/>
            <person name="Aasland R."/>
            <person name="Huzurbazar S."/>
            <person name="Westhof E."/>
            <person name="Delsuc F."/>
            <person name="Lehrach H."/>
            <person name="Reinhardt R."/>
            <person name="Weissenbach J."/>
            <person name="Roy S.W."/>
            <person name="Artiguenave F."/>
            <person name="Postlethwait J.H."/>
            <person name="Manak J.R."/>
            <person name="Thompson E.M."/>
            <person name="Jaillon O."/>
            <person name="Du Pasquier L."/>
            <person name="Boudinot P."/>
            <person name="Liberles D.A."/>
            <person name="Volff J.N."/>
            <person name="Philippe H."/>
            <person name="Lenhard B."/>
            <person name="Roest Crollius H."/>
            <person name="Wincker P."/>
            <person name="Chourrout D."/>
        </authorList>
    </citation>
    <scope>NUCLEOTIDE SEQUENCE [LARGE SCALE GENOMIC DNA]</scope>
</reference>
<dbReference type="EMBL" id="FN653150">
    <property type="protein sequence ID" value="CBY12951.1"/>
    <property type="molecule type" value="Genomic_DNA"/>
</dbReference>
<keyword evidence="3 7" id="KW-0813">Transport</keyword>
<dbReference type="Pfam" id="PF21638">
    <property type="entry name" value="SDA1_C"/>
    <property type="match status" value="1"/>
</dbReference>
<keyword evidence="5 7" id="KW-0653">Protein transport</keyword>
<dbReference type="GO" id="GO:0015031">
    <property type="term" value="P:protein transport"/>
    <property type="evidence" value="ECO:0007669"/>
    <property type="project" value="UniProtKB-KW"/>
</dbReference>
<organism evidence="12">
    <name type="scientific">Oikopleura dioica</name>
    <name type="common">Tunicate</name>
    <dbReference type="NCBI Taxonomy" id="34765"/>
    <lineage>
        <taxon>Eukaryota</taxon>
        <taxon>Metazoa</taxon>
        <taxon>Chordata</taxon>
        <taxon>Tunicata</taxon>
        <taxon>Appendicularia</taxon>
        <taxon>Copelata</taxon>
        <taxon>Oikopleuridae</taxon>
        <taxon>Oikopleura</taxon>
    </lineage>
</organism>
<evidence type="ECO:0000313" key="12">
    <source>
        <dbReference type="EMBL" id="CBY12951.1"/>
    </source>
</evidence>
<evidence type="ECO:0000256" key="1">
    <source>
        <dbReference type="ARBA" id="ARBA00003823"/>
    </source>
</evidence>
<evidence type="ECO:0000256" key="5">
    <source>
        <dbReference type="ARBA" id="ARBA00022927"/>
    </source>
</evidence>
<dbReference type="PANTHER" id="PTHR12730:SF0">
    <property type="entry name" value="PROTEIN SDA1 HOMOLOG"/>
    <property type="match status" value="1"/>
</dbReference>
<evidence type="ECO:0000256" key="2">
    <source>
        <dbReference type="ARBA" id="ARBA00005783"/>
    </source>
</evidence>
<dbReference type="InterPro" id="IPR012977">
    <property type="entry name" value="SDA1_N"/>
</dbReference>
<dbReference type="GO" id="GO:0005730">
    <property type="term" value="C:nucleolus"/>
    <property type="evidence" value="ECO:0007669"/>
    <property type="project" value="UniProtKB-SubCell"/>
</dbReference>
<keyword evidence="6 7" id="KW-0539">Nucleus</keyword>
<accession>E4XT89</accession>
<comment type="similarity">
    <text evidence="2 7">Belongs to the SDA1 family.</text>
</comment>
<dbReference type="InterPro" id="IPR016024">
    <property type="entry name" value="ARM-type_fold"/>
</dbReference>
<dbReference type="Proteomes" id="UP000001307">
    <property type="component" value="Unassembled WGS sequence"/>
</dbReference>
<dbReference type="AlphaFoldDB" id="E4XT89"/>
<feature type="compositionally biased region" description="Basic and acidic residues" evidence="8">
    <location>
        <begin position="236"/>
        <end position="245"/>
    </location>
</feature>
<dbReference type="InterPro" id="IPR048292">
    <property type="entry name" value="SDA1_C"/>
</dbReference>
<feature type="compositionally biased region" description="Basic and acidic residues" evidence="8">
    <location>
        <begin position="681"/>
        <end position="693"/>
    </location>
</feature>
<evidence type="ECO:0000313" key="13">
    <source>
        <dbReference type="Proteomes" id="UP000001307"/>
    </source>
</evidence>
<dbReference type="SUPFAM" id="SSF48371">
    <property type="entry name" value="ARM repeat"/>
    <property type="match status" value="1"/>
</dbReference>
<evidence type="ECO:0000256" key="6">
    <source>
        <dbReference type="ARBA" id="ARBA00023242"/>
    </source>
</evidence>
<evidence type="ECO:0000259" key="10">
    <source>
        <dbReference type="Pfam" id="PF08158"/>
    </source>
</evidence>
<dbReference type="OrthoDB" id="2196187at2759"/>
<evidence type="ECO:0000256" key="7">
    <source>
        <dbReference type="RuleBase" id="RU365057"/>
    </source>
</evidence>
<feature type="domain" description="SDA1 middle" evidence="9">
    <location>
        <begin position="497"/>
        <end position="633"/>
    </location>
</feature>
<feature type="region of interest" description="Disordered" evidence="8">
    <location>
        <begin position="631"/>
        <end position="701"/>
    </location>
</feature>
<dbReference type="GO" id="GO:0000055">
    <property type="term" value="P:ribosomal large subunit export from nucleus"/>
    <property type="evidence" value="ECO:0007669"/>
    <property type="project" value="UniProtKB-UniRule"/>
</dbReference>
<dbReference type="Pfam" id="PF05285">
    <property type="entry name" value="SDA1_dom"/>
    <property type="match status" value="1"/>
</dbReference>
<dbReference type="Pfam" id="PF08158">
    <property type="entry name" value="SDA1_HEAT"/>
    <property type="match status" value="1"/>
</dbReference>
<gene>
    <name evidence="12" type="ORF">GSOID_T00003021001</name>
</gene>
<feature type="domain" description="SDA1 C-terminal" evidence="11">
    <location>
        <begin position="653"/>
        <end position="697"/>
    </location>
</feature>
<evidence type="ECO:0000259" key="11">
    <source>
        <dbReference type="Pfam" id="PF21638"/>
    </source>
</evidence>
<dbReference type="InParanoid" id="E4XT89"/>
<dbReference type="InterPro" id="IPR027312">
    <property type="entry name" value="Sda1"/>
</dbReference>
<comment type="function">
    <text evidence="1 7">Required for 60S pre-ribosomal subunits export to the cytoplasm.</text>
</comment>
<keyword evidence="4 7" id="KW-0690">Ribosome biogenesis</keyword>
<name>E4XT89_OIKDI</name>
<feature type="domain" description="SDA1 N-terminal" evidence="10">
    <location>
        <begin position="58"/>
        <end position="432"/>
    </location>
</feature>